<protein>
    <submittedName>
        <fullName evidence="8">Eukaryotic huntingtin interacting protein B</fullName>
    </submittedName>
</protein>
<dbReference type="InterPro" id="IPR050777">
    <property type="entry name" value="SET2_Histone-Lys_MeTrsfase"/>
</dbReference>
<organism evidence="8 10">
    <name type="scientific">Legionella quateirensis</name>
    <dbReference type="NCBI Taxonomy" id="45072"/>
    <lineage>
        <taxon>Bacteria</taxon>
        <taxon>Pseudomonadati</taxon>
        <taxon>Pseudomonadota</taxon>
        <taxon>Gammaproteobacteria</taxon>
        <taxon>Legionellales</taxon>
        <taxon>Legionellaceae</taxon>
        <taxon>Legionella</taxon>
    </lineage>
</organism>
<dbReference type="GO" id="GO:0008168">
    <property type="term" value="F:methyltransferase activity"/>
    <property type="evidence" value="ECO:0007669"/>
    <property type="project" value="UniProtKB-KW"/>
</dbReference>
<reference evidence="7 9" key="1">
    <citation type="submission" date="2015-11" db="EMBL/GenBank/DDBJ databases">
        <title>Genomic analysis of 38 Legionella species identifies large and diverse effector repertoires.</title>
        <authorList>
            <person name="Burstein D."/>
            <person name="Amaro F."/>
            <person name="Zusman T."/>
            <person name="Lifshitz Z."/>
            <person name="Cohen O."/>
            <person name="Gilbert J.A."/>
            <person name="Pupko T."/>
            <person name="Shuman H.A."/>
            <person name="Segal G."/>
        </authorList>
    </citation>
    <scope>NUCLEOTIDE SEQUENCE [LARGE SCALE GENOMIC DNA]</scope>
    <source>
        <strain evidence="7 9">ATCC 49507</strain>
    </source>
</reference>
<dbReference type="EMBL" id="LNYR01000012">
    <property type="protein sequence ID" value="KTD51302.1"/>
    <property type="molecule type" value="Genomic_DNA"/>
</dbReference>
<dbReference type="PROSITE" id="PS50280">
    <property type="entry name" value="SET"/>
    <property type="match status" value="1"/>
</dbReference>
<dbReference type="InterPro" id="IPR001214">
    <property type="entry name" value="SET_dom"/>
</dbReference>
<keyword evidence="9" id="KW-1185">Reference proteome</keyword>
<name>A0A378KV59_9GAMM</name>
<dbReference type="EMBL" id="UGOW01000001">
    <property type="protein sequence ID" value="STY17451.1"/>
    <property type="molecule type" value="Genomic_DNA"/>
</dbReference>
<dbReference type="Gene3D" id="2.170.270.10">
    <property type="entry name" value="SET domain"/>
    <property type="match status" value="1"/>
</dbReference>
<dbReference type="GO" id="GO:0032259">
    <property type="term" value="P:methylation"/>
    <property type="evidence" value="ECO:0007669"/>
    <property type="project" value="UniProtKB-KW"/>
</dbReference>
<evidence type="ECO:0000256" key="1">
    <source>
        <dbReference type="ARBA" id="ARBA00004286"/>
    </source>
</evidence>
<gene>
    <name evidence="7" type="ORF">Lqua_1529</name>
    <name evidence="8" type="ORF">NCTC12376_01249</name>
</gene>
<dbReference type="Pfam" id="PF00856">
    <property type="entry name" value="SET"/>
    <property type="match status" value="1"/>
</dbReference>
<evidence type="ECO:0000313" key="8">
    <source>
        <dbReference type="EMBL" id="STY17451.1"/>
    </source>
</evidence>
<dbReference type="OrthoDB" id="5653514at2"/>
<dbReference type="STRING" id="45072.Lqua_1529"/>
<evidence type="ECO:0000256" key="3">
    <source>
        <dbReference type="ARBA" id="ARBA00022603"/>
    </source>
</evidence>
<accession>A0A378KV59</accession>
<keyword evidence="5" id="KW-0949">S-adenosyl-L-methionine</keyword>
<keyword evidence="4" id="KW-0808">Transferase</keyword>
<dbReference type="PANTHER" id="PTHR22884">
    <property type="entry name" value="SET DOMAIN PROTEINS"/>
    <property type="match status" value="1"/>
</dbReference>
<evidence type="ECO:0000256" key="4">
    <source>
        <dbReference type="ARBA" id="ARBA00022679"/>
    </source>
</evidence>
<evidence type="ECO:0000256" key="2">
    <source>
        <dbReference type="ARBA" id="ARBA00022454"/>
    </source>
</evidence>
<evidence type="ECO:0000313" key="7">
    <source>
        <dbReference type="EMBL" id="KTD51302.1"/>
    </source>
</evidence>
<evidence type="ECO:0000313" key="10">
    <source>
        <dbReference type="Proteomes" id="UP000254230"/>
    </source>
</evidence>
<proteinExistence type="predicted"/>
<dbReference type="GO" id="GO:0005694">
    <property type="term" value="C:chromosome"/>
    <property type="evidence" value="ECO:0007669"/>
    <property type="project" value="UniProtKB-SubCell"/>
</dbReference>
<dbReference type="InterPro" id="IPR046341">
    <property type="entry name" value="SET_dom_sf"/>
</dbReference>
<dbReference type="InterPro" id="IPR036770">
    <property type="entry name" value="Ankyrin_rpt-contain_sf"/>
</dbReference>
<dbReference type="NCBIfam" id="NF043024">
    <property type="entry name" value="T4SS_AnkI"/>
    <property type="match status" value="1"/>
</dbReference>
<feature type="domain" description="SET" evidence="6">
    <location>
        <begin position="117"/>
        <end position="243"/>
    </location>
</feature>
<dbReference type="AlphaFoldDB" id="A0A378KV59"/>
<keyword evidence="3" id="KW-0489">Methyltransferase</keyword>
<dbReference type="Gene3D" id="1.25.40.20">
    <property type="entry name" value="Ankyrin repeat-containing domain"/>
    <property type="match status" value="1"/>
</dbReference>
<dbReference type="SMART" id="SM00317">
    <property type="entry name" value="SET"/>
    <property type="match status" value="1"/>
</dbReference>
<evidence type="ECO:0000256" key="5">
    <source>
        <dbReference type="ARBA" id="ARBA00022691"/>
    </source>
</evidence>
<dbReference type="SUPFAM" id="SSF82199">
    <property type="entry name" value="SET domain"/>
    <property type="match status" value="1"/>
</dbReference>
<dbReference type="Proteomes" id="UP000054639">
    <property type="component" value="Unassembled WGS sequence"/>
</dbReference>
<dbReference type="SUPFAM" id="SSF48403">
    <property type="entry name" value="Ankyrin repeat"/>
    <property type="match status" value="1"/>
</dbReference>
<comment type="subcellular location">
    <subcellularLocation>
        <location evidence="1">Chromosome</location>
    </subcellularLocation>
</comment>
<reference evidence="8 10" key="2">
    <citation type="submission" date="2018-06" db="EMBL/GenBank/DDBJ databases">
        <authorList>
            <consortium name="Pathogen Informatics"/>
            <person name="Doyle S."/>
        </authorList>
    </citation>
    <scope>NUCLEOTIDE SEQUENCE [LARGE SCALE GENOMIC DNA]</scope>
    <source>
        <strain evidence="8 10">NCTC12376</strain>
    </source>
</reference>
<sequence length="553" mass="62938">MLTWCYTAHRLLFIHYGLCMPNQVKLSTKRTRKTPGKYADFHLSSIFDIKKVETSAIKSGKRKYSSQFDRQTLFSSSKRTPVEKILRTRSNKKSAKIEQILSSIGIDNMNVDEYIPSPIDLSDTVAVKIVDLLKEMGGRGLFANADIEQGTCIGTYTGEEYSSNAEFERYLSDHPNADNSYAMTVGRRIIDAATKGNFTRYINFSDSQDNVEFRETLSNGVKIVEVVALKDIRQGQQILVNYNTYNENASKLYYFLNPGDGWLSANEVYEQNKASYELWTMSGECEAFKIEDNETFLINRVASAVFSNQLLTHLKNVNSSEIDLPILKLNSSNEIIDFKNGDTFTSLMMACYLGQSVNVNWLIREGANVDQQQNHSGNCPLFFALSGYSTEQGNKNNYLNIMSSLIKNSANLCVHDRADRSFLHKAIDILSDTDFKKILNTIKTQTGPKFNELYDYIDEDNFDVVLYGLKTKQFNKVQLLLEANPEFFNQYITRGKSQQRREIELFRVAIQDYDNDELNSLHEMLGEDGLDLPKNLLDGLINIDQLNSNCSMS</sequence>
<keyword evidence="2" id="KW-0158">Chromosome</keyword>
<evidence type="ECO:0000313" key="9">
    <source>
        <dbReference type="Proteomes" id="UP000054639"/>
    </source>
</evidence>
<dbReference type="Proteomes" id="UP000254230">
    <property type="component" value="Unassembled WGS sequence"/>
</dbReference>
<evidence type="ECO:0000259" key="6">
    <source>
        <dbReference type="PROSITE" id="PS50280"/>
    </source>
</evidence>